<name>A0A3V2P0Z4_SALET</name>
<protein>
    <recommendedName>
        <fullName evidence="2">DUF2190 family protein</fullName>
    </recommendedName>
</protein>
<comment type="caution">
    <text evidence="1">The sequence shown here is derived from an EMBL/GenBank/DDBJ whole genome shotgun (WGS) entry which is preliminary data.</text>
</comment>
<dbReference type="AlphaFoldDB" id="A0A3V2P0Z4"/>
<dbReference type="InterPro" id="IPR011231">
    <property type="entry name" value="Phage_VT1-Sakai_H0018"/>
</dbReference>
<evidence type="ECO:0000313" key="1">
    <source>
        <dbReference type="EMBL" id="EAA7255905.1"/>
    </source>
</evidence>
<dbReference type="Pfam" id="PF09956">
    <property type="entry name" value="Phage_cement_2"/>
    <property type="match status" value="1"/>
</dbReference>
<sequence length="124" mass="12844">MAEAARLAPHLPEKKMSKNFVQDGNNVEWVNGTGKTVASGALVAQDNLVGVAHADIPDGDAGILHTTGVFSLPKEAEALTQGKLVYFKADTATLTATKSGNTLVGTVWASAETGDACVCVRLGY</sequence>
<accession>A0A3V2P0Z4</accession>
<evidence type="ECO:0008006" key="2">
    <source>
        <dbReference type="Google" id="ProtNLM"/>
    </source>
</evidence>
<proteinExistence type="predicted"/>
<reference evidence="1" key="1">
    <citation type="submission" date="2018-07" db="EMBL/GenBank/DDBJ databases">
        <authorList>
            <person name="Ashton P.M."/>
            <person name="Dallman T."/>
            <person name="Nair S."/>
            <person name="De Pinna E."/>
            <person name="Peters T."/>
            <person name="Grant K."/>
        </authorList>
    </citation>
    <scope>NUCLEOTIDE SEQUENCE [LARGE SCALE GENOMIC DNA]</scope>
    <source>
        <strain evidence="1">440016</strain>
    </source>
</reference>
<dbReference type="Proteomes" id="UP000839682">
    <property type="component" value="Unassembled WGS sequence"/>
</dbReference>
<dbReference type="PIRSF" id="PIRSF030771">
    <property type="entry name" value="UCP030771"/>
    <property type="match status" value="1"/>
</dbReference>
<organism evidence="1">
    <name type="scientific">Salmonella enterica I</name>
    <dbReference type="NCBI Taxonomy" id="59201"/>
    <lineage>
        <taxon>Bacteria</taxon>
        <taxon>Pseudomonadati</taxon>
        <taxon>Pseudomonadota</taxon>
        <taxon>Gammaproteobacteria</taxon>
        <taxon>Enterobacterales</taxon>
        <taxon>Enterobacteriaceae</taxon>
        <taxon>Salmonella</taxon>
    </lineage>
</organism>
<dbReference type="EMBL" id="AAACIV010000042">
    <property type="protein sequence ID" value="EAA7255905.1"/>
    <property type="molecule type" value="Genomic_DNA"/>
</dbReference>
<gene>
    <name evidence="1" type="ORF">DSF98_25175</name>
</gene>